<dbReference type="Gene3D" id="2.30.30.380">
    <property type="entry name" value="Zn-finger domain of Sec23/24"/>
    <property type="match status" value="1"/>
</dbReference>
<dbReference type="AlphaFoldDB" id="W2L0T5"/>
<evidence type="ECO:0000256" key="3">
    <source>
        <dbReference type="ARBA" id="ARBA00022771"/>
    </source>
</evidence>
<dbReference type="InterPro" id="IPR006816">
    <property type="entry name" value="ELMO_dom"/>
</dbReference>
<dbReference type="PROSITE" id="PS51335">
    <property type="entry name" value="ELMO"/>
    <property type="match status" value="1"/>
</dbReference>
<evidence type="ECO:0000256" key="1">
    <source>
        <dbReference type="ARBA" id="ARBA00022679"/>
    </source>
</evidence>
<dbReference type="PROSITE" id="PS01358">
    <property type="entry name" value="ZF_RANBP2_1"/>
    <property type="match status" value="1"/>
</dbReference>
<dbReference type="InterPro" id="IPR050868">
    <property type="entry name" value="ELMO_domain-containing"/>
</dbReference>
<keyword evidence="6" id="KW-1133">Transmembrane helix</keyword>
<keyword evidence="3" id="KW-0863">Zinc-finger</keyword>
<organism evidence="8">
    <name type="scientific">Phytophthora nicotianae</name>
    <name type="common">Potato buckeye rot agent</name>
    <name type="synonym">Phytophthora parasitica</name>
    <dbReference type="NCBI Taxonomy" id="4792"/>
    <lineage>
        <taxon>Eukaryota</taxon>
        <taxon>Sar</taxon>
        <taxon>Stramenopiles</taxon>
        <taxon>Oomycota</taxon>
        <taxon>Peronosporomycetes</taxon>
        <taxon>Peronosporales</taxon>
        <taxon>Peronosporaceae</taxon>
        <taxon>Phytophthora</taxon>
    </lineage>
</organism>
<gene>
    <name evidence="8" type="ORF">L917_10360</name>
</gene>
<dbReference type="Gene3D" id="6.10.250.1630">
    <property type="match status" value="1"/>
</dbReference>
<protein>
    <recommendedName>
        <fullName evidence="7">ELMO domain-containing protein</fullName>
    </recommendedName>
</protein>
<dbReference type="InterPro" id="IPR036443">
    <property type="entry name" value="Znf_RanBP2_sf"/>
</dbReference>
<proteinExistence type="predicted"/>
<evidence type="ECO:0000256" key="6">
    <source>
        <dbReference type="SAM" id="Phobius"/>
    </source>
</evidence>
<dbReference type="GO" id="GO:0016740">
    <property type="term" value="F:transferase activity"/>
    <property type="evidence" value="ECO:0007669"/>
    <property type="project" value="UniProtKB-KW"/>
</dbReference>
<dbReference type="SUPFAM" id="SSF90209">
    <property type="entry name" value="Ran binding protein zinc finger-like"/>
    <property type="match status" value="1"/>
</dbReference>
<dbReference type="InterPro" id="IPR025527">
    <property type="entry name" value="HUWE1/Rev1_UBM"/>
</dbReference>
<dbReference type="Pfam" id="PF14377">
    <property type="entry name" value="UBM"/>
    <property type="match status" value="1"/>
</dbReference>
<evidence type="ECO:0000313" key="8">
    <source>
        <dbReference type="EMBL" id="ETL91036.1"/>
    </source>
</evidence>
<keyword evidence="1" id="KW-0808">Transferase</keyword>
<name>W2L0T5_PHYNI</name>
<dbReference type="EMBL" id="KI680182">
    <property type="protein sequence ID" value="ETL91036.1"/>
    <property type="molecule type" value="Genomic_DNA"/>
</dbReference>
<accession>W2L0T5</accession>
<dbReference type="VEuPathDB" id="FungiDB:PPTG_12470"/>
<keyword evidence="6" id="KW-0812">Transmembrane</keyword>
<dbReference type="PANTHER" id="PTHR12771">
    <property type="entry name" value="ENGULFMENT AND CELL MOTILITY"/>
    <property type="match status" value="1"/>
</dbReference>
<dbReference type="PANTHER" id="PTHR12771:SF56">
    <property type="entry name" value="CED-12"/>
    <property type="match status" value="1"/>
</dbReference>
<feature type="domain" description="ELMO" evidence="7">
    <location>
        <begin position="194"/>
        <end position="360"/>
    </location>
</feature>
<evidence type="ECO:0000256" key="2">
    <source>
        <dbReference type="ARBA" id="ARBA00022723"/>
    </source>
</evidence>
<dbReference type="Pfam" id="PF04727">
    <property type="entry name" value="ELMO_CED12"/>
    <property type="match status" value="1"/>
</dbReference>
<keyword evidence="6" id="KW-0472">Membrane</keyword>
<reference evidence="8" key="1">
    <citation type="submission" date="2013-11" db="EMBL/GenBank/DDBJ databases">
        <title>The Genome Sequence of Phytophthora parasitica CHvinca01.</title>
        <authorList>
            <consortium name="The Broad Institute Genomics Platform"/>
            <person name="Russ C."/>
            <person name="Tyler B."/>
            <person name="Panabieres F."/>
            <person name="Shan W."/>
            <person name="Tripathy S."/>
            <person name="Grunwald N."/>
            <person name="Machado M."/>
            <person name="Johnson C.S."/>
            <person name="Arredondo F."/>
            <person name="Hong C."/>
            <person name="Coffey M."/>
            <person name="Young S.K."/>
            <person name="Zeng Q."/>
            <person name="Gargeya S."/>
            <person name="Fitzgerald M."/>
            <person name="Abouelleil A."/>
            <person name="Alvarado L."/>
            <person name="Chapman S.B."/>
            <person name="Gainer-Dewar J."/>
            <person name="Goldberg J."/>
            <person name="Griggs A."/>
            <person name="Gujja S."/>
            <person name="Hansen M."/>
            <person name="Howarth C."/>
            <person name="Imamovic A."/>
            <person name="Ireland A."/>
            <person name="Larimer J."/>
            <person name="McCowan C."/>
            <person name="Murphy C."/>
            <person name="Pearson M."/>
            <person name="Poon T.W."/>
            <person name="Priest M."/>
            <person name="Roberts A."/>
            <person name="Saif S."/>
            <person name="Shea T."/>
            <person name="Sykes S."/>
            <person name="Wortman J."/>
            <person name="Nusbaum C."/>
            <person name="Birren B."/>
        </authorList>
    </citation>
    <scope>NUCLEOTIDE SEQUENCE [LARGE SCALE GENOMIC DNA]</scope>
    <source>
        <strain evidence="8">CHvinca01</strain>
    </source>
</reference>
<feature type="transmembrane region" description="Helical" evidence="6">
    <location>
        <begin position="939"/>
        <end position="959"/>
    </location>
</feature>
<dbReference type="OrthoDB" id="67155at2759"/>
<evidence type="ECO:0000256" key="5">
    <source>
        <dbReference type="SAM" id="MobiDB-lite"/>
    </source>
</evidence>
<evidence type="ECO:0000256" key="4">
    <source>
        <dbReference type="ARBA" id="ARBA00022833"/>
    </source>
</evidence>
<feature type="region of interest" description="Disordered" evidence="5">
    <location>
        <begin position="146"/>
        <end position="170"/>
    </location>
</feature>
<sequence>MADSVGPSSIPPSIDPSVFAALPLDIQEELLSLHNTSDATAPLTRSFSGPDEVQDAWTCRVCTFLNHPELAECEMCGTLCIALESGLDGLQDAGSPGSQSESRLGRTLRKLRVPPTPATVSFSQKREPTAEDLLVAATSKFQSVKESWKGRRSRTNSTVHDKNGPAGFPSLQSMRELTELQKDLTQKVSAGDEWFEAALERLWRAVGGRTQDEKYDRQDVDWVKLGFQNASPETDFRGGGVLAMKCLLYAFEAHPMEMRAIHYEQMPDSQDGKHKKRWYPVCVAGINLTCLLAGLLQLGDGRFADKKETFWQLFEEPAAFYELFFLAFMKMDAIWLRLNATYMEFGVVLKVTRKSVVFMLEQAPATLMDLREASDQAFLDRFVVSLSTRSLADWEGGECPDPNHALETEDALVIAKTRAAPKSAPTTTGNAFWPLRQVTTQLYFWRFVPKLGIYNMTSSVARGGGPTSEHVAHTGSESVIREGCAVQTLEPRRSWIDRAIAVIIRNRRGRQQGVTKFRCIETSAVAAVIGRCVLAPLLLVFIFGATGYLSTAKFFIGPEDSYFAYSQLDSVMYGGCSGCVCSCRKVLIQLSAFGSDAIMSKPAYEDLQAMATEAEAAGDYSRLTPEALALADQLDANGAVCSTGMNDWGTPNIVLSDEPEGVLKVITTLRLSVSPQMLRELQVAVERKEKCISRWNIGILLRLFKFQNVKNSLDYSSVPVADINTFPHYTDCRPDIPNEGIVGEKLAMETNGEDVLAVVPDILKLFPYQFSTSLPKISRYIPAKDTIYGANNVTQPLFKGYYAGCRVRVVNTTGVYVEDSCTLLKHWRSYGLMLQTPDDLPVCSTGDVCIHNQYNSQWEYTNDVNPTDSTRLDQFLSILFMGIVSLYQVMSHHRSVLLTQIWAYRCQNGRMQPIYLAQITYHLAFNSNLYYLGLSTGTLSMASVLNLTLSFFAFNYSFINLIRARSGDQVLDRHFRIPWEILQLTA</sequence>
<keyword evidence="4" id="KW-0862">Zinc</keyword>
<keyword evidence="2" id="KW-0479">Metal-binding</keyword>
<dbReference type="VEuPathDB" id="FungiDB:PPTG_12469"/>
<dbReference type="GO" id="GO:0008270">
    <property type="term" value="F:zinc ion binding"/>
    <property type="evidence" value="ECO:0007669"/>
    <property type="project" value="UniProtKB-KW"/>
</dbReference>
<dbReference type="Proteomes" id="UP000054423">
    <property type="component" value="Unassembled WGS sequence"/>
</dbReference>
<dbReference type="InterPro" id="IPR001876">
    <property type="entry name" value="Znf_RanBP2"/>
</dbReference>
<evidence type="ECO:0000259" key="7">
    <source>
        <dbReference type="PROSITE" id="PS51335"/>
    </source>
</evidence>
<dbReference type="SMART" id="SM00547">
    <property type="entry name" value="ZnF_RBZ"/>
    <property type="match status" value="1"/>
</dbReference>